<dbReference type="PROSITE" id="PS01359">
    <property type="entry name" value="ZF_PHD_1"/>
    <property type="match status" value="1"/>
</dbReference>
<dbReference type="CDD" id="cd15571">
    <property type="entry name" value="ePHD"/>
    <property type="match status" value="1"/>
</dbReference>
<comment type="caution">
    <text evidence="7">The sequence shown here is derived from an EMBL/GenBank/DDBJ whole genome shotgun (WGS) entry which is preliminary data.</text>
</comment>
<evidence type="ECO:0000259" key="5">
    <source>
        <dbReference type="PROSITE" id="PS50016"/>
    </source>
</evidence>
<evidence type="ECO:0000256" key="3">
    <source>
        <dbReference type="ARBA" id="ARBA00022833"/>
    </source>
</evidence>
<keyword evidence="1" id="KW-0479">Metal-binding</keyword>
<dbReference type="InterPro" id="IPR013083">
    <property type="entry name" value="Znf_RING/FYVE/PHD"/>
</dbReference>
<dbReference type="PROSITE" id="PS51805">
    <property type="entry name" value="EPHD"/>
    <property type="match status" value="1"/>
</dbReference>
<dbReference type="PANTHER" id="PTHR13793:SF107">
    <property type="entry name" value="BROMODOMAIN-CONTAINING PROTEIN HOMOLOG"/>
    <property type="match status" value="1"/>
</dbReference>
<dbReference type="SMART" id="SM00249">
    <property type="entry name" value="PHD"/>
    <property type="match status" value="2"/>
</dbReference>
<dbReference type="GO" id="GO:0008270">
    <property type="term" value="F:zinc ion binding"/>
    <property type="evidence" value="ECO:0007669"/>
    <property type="project" value="UniProtKB-KW"/>
</dbReference>
<accession>A0A1W0E798</accession>
<dbReference type="PROSITE" id="PS50016">
    <property type="entry name" value="ZF_PHD_2"/>
    <property type="match status" value="1"/>
</dbReference>
<dbReference type="InterPro" id="IPR034732">
    <property type="entry name" value="EPHD"/>
</dbReference>
<evidence type="ECO:0000259" key="6">
    <source>
        <dbReference type="PROSITE" id="PS51805"/>
    </source>
</evidence>
<evidence type="ECO:0000313" key="7">
    <source>
        <dbReference type="EMBL" id="OQS55072.1"/>
    </source>
</evidence>
<dbReference type="AlphaFoldDB" id="A0A1W0E798"/>
<evidence type="ECO:0000256" key="2">
    <source>
        <dbReference type="ARBA" id="ARBA00022771"/>
    </source>
</evidence>
<dbReference type="SUPFAM" id="SSF57903">
    <property type="entry name" value="FYVE/PHD zinc finger"/>
    <property type="match status" value="1"/>
</dbReference>
<keyword evidence="3" id="KW-0862">Zinc</keyword>
<name>A0A1W0E798_9MICR</name>
<keyword evidence="8" id="KW-1185">Reference proteome</keyword>
<feature type="domain" description="PHD-type" evidence="6">
    <location>
        <begin position="160"/>
        <end position="262"/>
    </location>
</feature>
<dbReference type="Proteomes" id="UP000192758">
    <property type="component" value="Unassembled WGS sequence"/>
</dbReference>
<dbReference type="InterPro" id="IPR019787">
    <property type="entry name" value="Znf_PHD-finger"/>
</dbReference>
<dbReference type="Pfam" id="PF13832">
    <property type="entry name" value="zf-HC5HC2H_2"/>
    <property type="match status" value="1"/>
</dbReference>
<dbReference type="EMBL" id="MNPJ01000014">
    <property type="protein sequence ID" value="OQS55072.1"/>
    <property type="molecule type" value="Genomic_DNA"/>
</dbReference>
<reference evidence="7 8" key="1">
    <citation type="journal article" date="2017" name="Environ. Microbiol.">
        <title>Decay of the glycolytic pathway and adaptation to intranuclear parasitism within Enterocytozoonidae microsporidia.</title>
        <authorList>
            <person name="Wiredu Boakye D."/>
            <person name="Jaroenlak P."/>
            <person name="Prachumwat A."/>
            <person name="Williams T.A."/>
            <person name="Bateman K.S."/>
            <person name="Itsathitphaisarn O."/>
            <person name="Sritunyalucksana K."/>
            <person name="Paszkiewicz K.H."/>
            <person name="Moore K.A."/>
            <person name="Stentiford G.D."/>
            <person name="Williams B.A."/>
        </authorList>
    </citation>
    <scope>NUCLEOTIDE SEQUENCE [LARGE SCALE GENOMIC DNA]</scope>
    <source>
        <strain evidence="7 8">TH1</strain>
    </source>
</reference>
<dbReference type="InterPro" id="IPR011011">
    <property type="entry name" value="Znf_FYVE_PHD"/>
</dbReference>
<dbReference type="STRING" id="646526.A0A1W0E798"/>
<feature type="domain" description="PHD-type" evidence="5">
    <location>
        <begin position="108"/>
        <end position="157"/>
    </location>
</feature>
<dbReference type="InterPro" id="IPR050701">
    <property type="entry name" value="Histone_Mod_Regulator"/>
</dbReference>
<dbReference type="Gene3D" id="3.30.40.10">
    <property type="entry name" value="Zinc/RING finger domain, C3HC4 (zinc finger)"/>
    <property type="match status" value="2"/>
</dbReference>
<dbReference type="GO" id="GO:0006357">
    <property type="term" value="P:regulation of transcription by RNA polymerase II"/>
    <property type="evidence" value="ECO:0007669"/>
    <property type="project" value="TreeGrafter"/>
</dbReference>
<dbReference type="VEuPathDB" id="MicrosporidiaDB:EHP00_334"/>
<evidence type="ECO:0000256" key="1">
    <source>
        <dbReference type="ARBA" id="ARBA00022723"/>
    </source>
</evidence>
<keyword evidence="2 4" id="KW-0863">Zinc-finger</keyword>
<gene>
    <name evidence="7" type="primary">jade1</name>
    <name evidence="7" type="ORF">EHP00_334</name>
</gene>
<dbReference type="Pfam" id="PF13831">
    <property type="entry name" value="PHD_2"/>
    <property type="match status" value="1"/>
</dbReference>
<organism evidence="7 8">
    <name type="scientific">Ecytonucleospora hepatopenaei</name>
    <dbReference type="NCBI Taxonomy" id="646526"/>
    <lineage>
        <taxon>Eukaryota</taxon>
        <taxon>Fungi</taxon>
        <taxon>Fungi incertae sedis</taxon>
        <taxon>Microsporidia</taxon>
        <taxon>Enterocytozoonidae</taxon>
        <taxon>Ecytonucleospora</taxon>
    </lineage>
</organism>
<evidence type="ECO:0000256" key="4">
    <source>
        <dbReference type="PROSITE-ProRule" id="PRU00146"/>
    </source>
</evidence>
<evidence type="ECO:0000313" key="8">
    <source>
        <dbReference type="Proteomes" id="UP000192758"/>
    </source>
</evidence>
<dbReference type="InterPro" id="IPR019786">
    <property type="entry name" value="Zinc_finger_PHD-type_CS"/>
</dbReference>
<dbReference type="OrthoDB" id="20839at2759"/>
<proteinExistence type="predicted"/>
<sequence length="357" mass="41567">MGLRKMLKYPMVKFYREEVSYKKIFGPLKLDKSLNLSWENNEETKKEAFLDIKHSEEENFCLTENDILFAEKNNLKEDELLVSLKNLQTQFYLYIEEFFQNIKGIPPDTFCDICGYDDENETDSKVTCQGCGVVVHQSCYGEDDKTTKWLCTKCINMEFNAKCEFCGDKNGIFKLTDCNEWIHAICAFANKTLGVINNKSKEPIDTSRYEPIEGICECCKEGSNTLVECCFKGCQKAFHIPCACGSKYIDILNKVIYCDEHNPLSKGTNFLSRRKIEDLKEGYKKLKADVFEREDKKLQEIKETDFSIFVKEAAVNFTKQYKGDIDENVVNHWLNNQKTTGSYFIDFFIYKRLFNKK</sequence>
<protein>
    <submittedName>
        <fullName evidence="7">Jade1</fullName>
    </submittedName>
</protein>
<dbReference type="PANTHER" id="PTHR13793">
    <property type="entry name" value="PHD FINGER PROTEINS"/>
    <property type="match status" value="1"/>
</dbReference>
<dbReference type="InterPro" id="IPR001965">
    <property type="entry name" value="Znf_PHD"/>
</dbReference>